<feature type="non-terminal residue" evidence="1">
    <location>
        <position position="1"/>
    </location>
</feature>
<reference evidence="1 2" key="1">
    <citation type="submission" date="2015-01" db="EMBL/GenBank/DDBJ databases">
        <title>Evolution of Trichinella species and genotypes.</title>
        <authorList>
            <person name="Korhonen P.K."/>
            <person name="Edoardo P."/>
            <person name="Giuseppe L.R."/>
            <person name="Gasser R.B."/>
        </authorList>
    </citation>
    <scope>NUCLEOTIDE SEQUENCE [LARGE SCALE GENOMIC DNA]</scope>
    <source>
        <strain evidence="1">ISS13</strain>
    </source>
</reference>
<dbReference type="EMBL" id="JYDR01003849">
    <property type="protein sequence ID" value="KRY49436.1"/>
    <property type="molecule type" value="Genomic_DNA"/>
</dbReference>
<dbReference type="AlphaFoldDB" id="A0A0V1CKB5"/>
<feature type="non-terminal residue" evidence="1">
    <location>
        <position position="50"/>
    </location>
</feature>
<evidence type="ECO:0000313" key="1">
    <source>
        <dbReference type="EMBL" id="KRY49436.1"/>
    </source>
</evidence>
<gene>
    <name evidence="1" type="ORF">T4A_12502</name>
</gene>
<proteinExistence type="predicted"/>
<protein>
    <submittedName>
        <fullName evidence="1">Uncharacterized protein</fullName>
    </submittedName>
</protein>
<accession>A0A0V1CKB5</accession>
<dbReference type="Proteomes" id="UP000054632">
    <property type="component" value="Unassembled WGS sequence"/>
</dbReference>
<sequence length="50" mass="6060">LWHLDTGYRANLLVLPIRCYHRPVSVSFLNIWFRARNSQYTQYANLCQNF</sequence>
<organism evidence="1 2">
    <name type="scientific">Trichinella pseudospiralis</name>
    <name type="common">Parasitic roundworm</name>
    <dbReference type="NCBI Taxonomy" id="6337"/>
    <lineage>
        <taxon>Eukaryota</taxon>
        <taxon>Metazoa</taxon>
        <taxon>Ecdysozoa</taxon>
        <taxon>Nematoda</taxon>
        <taxon>Enoplea</taxon>
        <taxon>Dorylaimia</taxon>
        <taxon>Trichinellida</taxon>
        <taxon>Trichinellidae</taxon>
        <taxon>Trichinella</taxon>
    </lineage>
</organism>
<evidence type="ECO:0000313" key="2">
    <source>
        <dbReference type="Proteomes" id="UP000054632"/>
    </source>
</evidence>
<name>A0A0V1CKB5_TRIPS</name>
<comment type="caution">
    <text evidence="1">The sequence shown here is derived from an EMBL/GenBank/DDBJ whole genome shotgun (WGS) entry which is preliminary data.</text>
</comment>